<keyword evidence="1" id="KW-0778">Tellurium resistance</keyword>
<evidence type="ECO:0000256" key="2">
    <source>
        <dbReference type="SAM" id="MobiDB-lite"/>
    </source>
</evidence>
<reference evidence="5 6" key="1">
    <citation type="submission" date="2012-06" db="EMBL/GenBank/DDBJ databases">
        <title>Complete sequence of Thiocystis violascens DSM 198.</title>
        <authorList>
            <consortium name="US DOE Joint Genome Institute"/>
            <person name="Lucas S."/>
            <person name="Han J."/>
            <person name="Lapidus A."/>
            <person name="Cheng J.-F."/>
            <person name="Goodwin L."/>
            <person name="Pitluck S."/>
            <person name="Peters L."/>
            <person name="Ovchinnikova G."/>
            <person name="Teshima H."/>
            <person name="Detter J.C."/>
            <person name="Han C."/>
            <person name="Tapia R."/>
            <person name="Land M."/>
            <person name="Hauser L."/>
            <person name="Kyrpides N."/>
            <person name="Ivanova N."/>
            <person name="Pagani I."/>
            <person name="Vogl K."/>
            <person name="Liu Z."/>
            <person name="Frigaard N.-U."/>
            <person name="Bryant D."/>
            <person name="Woyke T."/>
        </authorList>
    </citation>
    <scope>NUCLEOTIDE SEQUENCE [LARGE SCALE GENOMIC DNA]</scope>
    <source>
        <strain evidence="6">ATCC 17096 / DSM 198 / 6111</strain>
    </source>
</reference>
<dbReference type="OrthoDB" id="5756874at2"/>
<feature type="domain" description="TerD" evidence="4">
    <location>
        <begin position="4"/>
        <end position="163"/>
    </location>
</feature>
<dbReference type="AlphaFoldDB" id="I3YFF3"/>
<dbReference type="eggNOG" id="COG2310">
    <property type="taxonomic scope" value="Bacteria"/>
</dbReference>
<keyword evidence="3" id="KW-1133">Transmembrane helix</keyword>
<dbReference type="STRING" id="765911.Thivi_3881"/>
<evidence type="ECO:0000256" key="3">
    <source>
        <dbReference type="SAM" id="Phobius"/>
    </source>
</evidence>
<dbReference type="GO" id="GO:0046690">
    <property type="term" value="P:response to tellurium ion"/>
    <property type="evidence" value="ECO:0007669"/>
    <property type="project" value="UniProtKB-KW"/>
</dbReference>
<organism evidence="5 6">
    <name type="scientific">Thiocystis violascens (strain ATCC 17096 / DSM 198 / 6111)</name>
    <name type="common">Chromatium violascens</name>
    <dbReference type="NCBI Taxonomy" id="765911"/>
    <lineage>
        <taxon>Bacteria</taxon>
        <taxon>Pseudomonadati</taxon>
        <taxon>Pseudomonadota</taxon>
        <taxon>Gammaproteobacteria</taxon>
        <taxon>Chromatiales</taxon>
        <taxon>Chromatiaceae</taxon>
        <taxon>Thiocystis</taxon>
    </lineage>
</organism>
<dbReference type="CDD" id="cd06974">
    <property type="entry name" value="TerD_like"/>
    <property type="match status" value="1"/>
</dbReference>
<feature type="transmembrane region" description="Helical" evidence="3">
    <location>
        <begin position="230"/>
        <end position="248"/>
    </location>
</feature>
<dbReference type="Pfam" id="PF02342">
    <property type="entry name" value="TerD"/>
    <property type="match status" value="1"/>
</dbReference>
<proteinExistence type="predicted"/>
<protein>
    <submittedName>
        <fullName evidence="5">Putative stress response protein, TerZ-and CABP1</fullName>
    </submittedName>
</protein>
<sequence length="424" mass="45920">MKILPKGANVPLTSAGTVRVELRWPAGRGVLDAVCLAITGEGRVPGDAWFLFYNQPQAPDGVIQLSAFTVGQTNCILHLDRLPASIEKCVFAATLESGSFRELIGATLTATPQTGEAVGFTLTEAADEQALIFAEIYRHATGWKFRAIGQGFRGGLQPLAEHFGVEVSHEPPGASPPPPESRPPPAIPAPAPTPEPAPERGSVEPASPSPAPPSDSSRVRRSRGFPFKTLAALIILLGGGAGALWFFYPELLDDPSQLFKDSRDFVARLPAVYQPATCAWTDAEVFERYHALGESYVKILQRVDRGNQRLASLRLALGKADAQCPASFLEDSRQEIDQLEKLPVSQWIGEATQLNGCAGLMIKKIESALNEETRPIVIQRLVHEADRARNLESDLTNISRDLAYLSNKTGRLIDGFKENLDACP</sequence>
<dbReference type="HOGENOM" id="CLU_647107_0_0_6"/>
<feature type="compositionally biased region" description="Pro residues" evidence="2">
    <location>
        <begin position="173"/>
        <end position="196"/>
    </location>
</feature>
<dbReference type="InterPro" id="IPR003325">
    <property type="entry name" value="TerD"/>
</dbReference>
<evidence type="ECO:0000256" key="1">
    <source>
        <dbReference type="ARBA" id="ARBA00022686"/>
    </source>
</evidence>
<dbReference type="PANTHER" id="PTHR32097:SF3">
    <property type="entry name" value="TELLURITE RESISTANCE PROTEIN"/>
    <property type="match status" value="1"/>
</dbReference>
<keyword evidence="3" id="KW-0472">Membrane</keyword>
<accession>I3YFF3</accession>
<dbReference type="InterPro" id="IPR051324">
    <property type="entry name" value="Stress/Tellurium_Resist"/>
</dbReference>
<dbReference type="KEGG" id="tvi:Thivi_3881"/>
<evidence type="ECO:0000313" key="5">
    <source>
        <dbReference type="EMBL" id="AFL75721.1"/>
    </source>
</evidence>
<gene>
    <name evidence="5" type="ordered locus">Thivi_3881</name>
</gene>
<dbReference type="Proteomes" id="UP000006062">
    <property type="component" value="Chromosome"/>
</dbReference>
<dbReference type="RefSeq" id="WP_014780109.1">
    <property type="nucleotide sequence ID" value="NC_018012.1"/>
</dbReference>
<evidence type="ECO:0000313" key="6">
    <source>
        <dbReference type="Proteomes" id="UP000006062"/>
    </source>
</evidence>
<keyword evidence="6" id="KW-1185">Reference proteome</keyword>
<name>I3YFF3_THIV6</name>
<feature type="region of interest" description="Disordered" evidence="2">
    <location>
        <begin position="166"/>
        <end position="220"/>
    </location>
</feature>
<dbReference type="Gene3D" id="2.60.60.30">
    <property type="entry name" value="sav2460 like domains"/>
    <property type="match status" value="1"/>
</dbReference>
<evidence type="ECO:0000259" key="4">
    <source>
        <dbReference type="Pfam" id="PF02342"/>
    </source>
</evidence>
<dbReference type="PANTHER" id="PTHR32097">
    <property type="entry name" value="CAMP-BINDING PROTEIN 1-RELATED"/>
    <property type="match status" value="1"/>
</dbReference>
<keyword evidence="3" id="KW-0812">Transmembrane</keyword>
<dbReference type="EMBL" id="CP003154">
    <property type="protein sequence ID" value="AFL75721.1"/>
    <property type="molecule type" value="Genomic_DNA"/>
</dbReference>